<organism evidence="1 2">
    <name type="scientific">Burkholderia plantarii</name>
    <dbReference type="NCBI Taxonomy" id="41899"/>
    <lineage>
        <taxon>Bacteria</taxon>
        <taxon>Pseudomonadati</taxon>
        <taxon>Pseudomonadota</taxon>
        <taxon>Betaproteobacteria</taxon>
        <taxon>Burkholderiales</taxon>
        <taxon>Burkholderiaceae</taxon>
        <taxon>Burkholderia</taxon>
    </lineage>
</organism>
<name>A0A0B6SBS9_BURPL</name>
<dbReference type="KEGG" id="bgp:BGL_2c26810"/>
<reference evidence="2" key="1">
    <citation type="submission" date="2011-03" db="EMBL/GenBank/DDBJ databases">
        <authorList>
            <person name="Voget S."/>
            <person name="Streit W.R."/>
            <person name="Jaeger K.E."/>
            <person name="Daniel R."/>
        </authorList>
    </citation>
    <scope>NUCLEOTIDE SEQUENCE [LARGE SCALE GENOMIC DNA]</scope>
    <source>
        <strain evidence="2">PG1</strain>
    </source>
</reference>
<protein>
    <submittedName>
        <fullName evidence="1">Putative exported protein</fullName>
    </submittedName>
</protein>
<reference evidence="1 2" key="2">
    <citation type="journal article" date="2016" name="Appl. Microbiol. Biotechnol.">
        <title>Mutations improving production and secretion of extracellular lipase by Burkholderia glumae PG1.</title>
        <authorList>
            <person name="Knapp A."/>
            <person name="Voget S."/>
            <person name="Gao R."/>
            <person name="Zaburannyi N."/>
            <person name="Krysciak D."/>
            <person name="Breuer M."/>
            <person name="Hauer B."/>
            <person name="Streit W.R."/>
            <person name="Muller R."/>
            <person name="Daniel R."/>
            <person name="Jaeger K.E."/>
        </authorList>
    </citation>
    <scope>NUCLEOTIDE SEQUENCE [LARGE SCALE GENOMIC DNA]</scope>
    <source>
        <strain evidence="1 2">PG1</strain>
    </source>
</reference>
<evidence type="ECO:0000313" key="1">
    <source>
        <dbReference type="EMBL" id="AJK50735.1"/>
    </source>
</evidence>
<dbReference type="Proteomes" id="UP000031838">
    <property type="component" value="Chromosome 2"/>
</dbReference>
<dbReference type="EMBL" id="CP002581">
    <property type="protein sequence ID" value="AJK50735.1"/>
    <property type="molecule type" value="Genomic_DNA"/>
</dbReference>
<dbReference type="AlphaFoldDB" id="A0A0B6SBS9"/>
<accession>A0A0B6SBS9</accession>
<proteinExistence type="predicted"/>
<keyword evidence="2" id="KW-1185">Reference proteome</keyword>
<gene>
    <name evidence="1" type="ORF">BGL_2c26810</name>
</gene>
<evidence type="ECO:0000313" key="2">
    <source>
        <dbReference type="Proteomes" id="UP000031838"/>
    </source>
</evidence>
<dbReference type="HOGENOM" id="CLU_2394101_0_0_4"/>
<sequence>MRHSWALSLSLAIRARVKSLTKRPERSTRHATSRILFERDAGQRRPTTCSLKCAEERHHPKQVAKFQFVKLFIYVFAARRELAKEMQLPTATN</sequence>